<name>A0A840E255_9HYPH</name>
<comment type="caution">
    <text evidence="3">The sequence shown here is derived from an EMBL/GenBank/DDBJ whole genome shotgun (WGS) entry which is preliminary data.</text>
</comment>
<organism evidence="3 4">
    <name type="scientific">Bartonella fuyuanensis</name>
    <dbReference type="NCBI Taxonomy" id="1460968"/>
    <lineage>
        <taxon>Bacteria</taxon>
        <taxon>Pseudomonadati</taxon>
        <taxon>Pseudomonadota</taxon>
        <taxon>Alphaproteobacteria</taxon>
        <taxon>Hyphomicrobiales</taxon>
        <taxon>Bartonellaceae</taxon>
        <taxon>Bartonella</taxon>
    </lineage>
</organism>
<protein>
    <submittedName>
        <fullName evidence="3">ABC-type multidrug transport system fused ATPase/permease subunit</fullName>
    </submittedName>
</protein>
<evidence type="ECO:0000313" key="4">
    <source>
        <dbReference type="Proteomes" id="UP000585970"/>
    </source>
</evidence>
<feature type="transmembrane region" description="Helical" evidence="2">
    <location>
        <begin position="97"/>
        <end position="115"/>
    </location>
</feature>
<keyword evidence="1" id="KW-0175">Coiled coil</keyword>
<reference evidence="3 4" key="1">
    <citation type="submission" date="2020-08" db="EMBL/GenBank/DDBJ databases">
        <title>Genomic Encyclopedia of Type Strains, Phase IV (KMG-IV): sequencing the most valuable type-strain genomes for metagenomic binning, comparative biology and taxonomic classification.</title>
        <authorList>
            <person name="Goeker M."/>
        </authorList>
    </citation>
    <scope>NUCLEOTIDE SEQUENCE [LARGE SCALE GENOMIC DNA]</scope>
    <source>
        <strain evidence="3 4">DSM 100694</strain>
    </source>
</reference>
<feature type="transmembrane region" description="Helical" evidence="2">
    <location>
        <begin position="6"/>
        <end position="31"/>
    </location>
</feature>
<keyword evidence="2" id="KW-0472">Membrane</keyword>
<evidence type="ECO:0000313" key="3">
    <source>
        <dbReference type="EMBL" id="MBB4076268.1"/>
    </source>
</evidence>
<keyword evidence="4" id="KW-1185">Reference proteome</keyword>
<accession>A0A840E255</accession>
<evidence type="ECO:0000256" key="1">
    <source>
        <dbReference type="SAM" id="Coils"/>
    </source>
</evidence>
<dbReference type="RefSeq" id="WP_246350092.1">
    <property type="nucleotide sequence ID" value="NZ_JACIFE010000003.1"/>
</dbReference>
<dbReference type="AlphaFoldDB" id="A0A840E255"/>
<proteinExistence type="predicted"/>
<evidence type="ECO:0000256" key="2">
    <source>
        <dbReference type="SAM" id="Phobius"/>
    </source>
</evidence>
<dbReference type="EMBL" id="JACIFE010000003">
    <property type="protein sequence ID" value="MBB4076268.1"/>
    <property type="molecule type" value="Genomic_DNA"/>
</dbReference>
<feature type="transmembrane region" description="Helical" evidence="2">
    <location>
        <begin position="135"/>
        <end position="155"/>
    </location>
</feature>
<feature type="coiled-coil region" evidence="1">
    <location>
        <begin position="155"/>
        <end position="182"/>
    </location>
</feature>
<sequence length="199" mass="23662">MVIIKFLAFLGFTIIAILMFMVMIKLPYLLIKYVRLSYKLSQKVKKDTEQQKYVIQQLRNDQEEMKKQNLMLETLNAKMRLLTFKESLPLYPKEWKIILFVLSIVVVLQFIFFFSRNWGGVKSDMFYFSKLLWSMLWAVIFLFIPIIGMGSIKLMRKLTKMLQQLEEAIQQRDQAIRKHIQTIYGHSGYGEQRGGQNDK</sequence>
<keyword evidence="2" id="KW-1133">Transmembrane helix</keyword>
<gene>
    <name evidence="3" type="ORF">GGR08_000561</name>
</gene>
<dbReference type="Proteomes" id="UP000585970">
    <property type="component" value="Unassembled WGS sequence"/>
</dbReference>
<keyword evidence="2" id="KW-0812">Transmembrane</keyword>